<evidence type="ECO:0000313" key="3">
    <source>
        <dbReference type="Proteomes" id="UP000663889"/>
    </source>
</evidence>
<gene>
    <name evidence="2" type="ORF">SEV965_LOCUS30072</name>
</gene>
<evidence type="ECO:0000313" key="2">
    <source>
        <dbReference type="EMBL" id="CAF1374449.1"/>
    </source>
</evidence>
<organism evidence="2 3">
    <name type="scientific">Rotaria sordida</name>
    <dbReference type="NCBI Taxonomy" id="392033"/>
    <lineage>
        <taxon>Eukaryota</taxon>
        <taxon>Metazoa</taxon>
        <taxon>Spiralia</taxon>
        <taxon>Gnathifera</taxon>
        <taxon>Rotifera</taxon>
        <taxon>Eurotatoria</taxon>
        <taxon>Bdelloidea</taxon>
        <taxon>Philodinida</taxon>
        <taxon>Philodinidae</taxon>
        <taxon>Rotaria</taxon>
    </lineage>
</organism>
<dbReference type="EMBL" id="CAJNOU010003167">
    <property type="protein sequence ID" value="CAF1374449.1"/>
    <property type="molecule type" value="Genomic_DNA"/>
</dbReference>
<proteinExistence type="predicted"/>
<feature type="compositionally biased region" description="Low complexity" evidence="1">
    <location>
        <begin position="57"/>
        <end position="69"/>
    </location>
</feature>
<accession>A0A815J4H3</accession>
<feature type="compositionally biased region" description="Polar residues" evidence="1">
    <location>
        <begin position="35"/>
        <end position="51"/>
    </location>
</feature>
<sequence>MIVRSYSVEGQANRSDEHSLFYSDEISKSIEHDSLSFQSTRLKASTESTSENGDHQSVSPISSTSTAASPPSPPKRKLISVKVRQTPTINEVHCFNVTNNKPSSPTQQTPVINA</sequence>
<evidence type="ECO:0000256" key="1">
    <source>
        <dbReference type="SAM" id="MobiDB-lite"/>
    </source>
</evidence>
<comment type="caution">
    <text evidence="2">The sequence shown here is derived from an EMBL/GenBank/DDBJ whole genome shotgun (WGS) entry which is preliminary data.</text>
</comment>
<feature type="region of interest" description="Disordered" evidence="1">
    <location>
        <begin position="32"/>
        <end position="81"/>
    </location>
</feature>
<feature type="compositionally biased region" description="Polar residues" evidence="1">
    <location>
        <begin position="96"/>
        <end position="114"/>
    </location>
</feature>
<dbReference type="Proteomes" id="UP000663889">
    <property type="component" value="Unassembled WGS sequence"/>
</dbReference>
<feature type="region of interest" description="Disordered" evidence="1">
    <location>
        <begin position="95"/>
        <end position="114"/>
    </location>
</feature>
<protein>
    <submittedName>
        <fullName evidence="2">Uncharacterized protein</fullName>
    </submittedName>
</protein>
<dbReference type="AlphaFoldDB" id="A0A815J4H3"/>
<reference evidence="2" key="1">
    <citation type="submission" date="2021-02" db="EMBL/GenBank/DDBJ databases">
        <authorList>
            <person name="Nowell W R."/>
        </authorList>
    </citation>
    <scope>NUCLEOTIDE SEQUENCE</scope>
</reference>
<name>A0A815J4H3_9BILA</name>